<dbReference type="AlphaFoldDB" id="G9XB31"/>
<dbReference type="Proteomes" id="UP000005244">
    <property type="component" value="Unassembled WGS sequence"/>
</dbReference>
<comment type="caution">
    <text evidence="6">The sequence shown here is derived from an EMBL/GenBank/DDBJ whole genome shotgun (WGS) entry which is preliminary data.</text>
</comment>
<evidence type="ECO:0000256" key="3">
    <source>
        <dbReference type="ARBA" id="ARBA00022741"/>
    </source>
</evidence>
<accession>J6HRE6</accession>
<dbReference type="GO" id="GO:0016887">
    <property type="term" value="F:ATP hydrolysis activity"/>
    <property type="evidence" value="ECO:0007669"/>
    <property type="project" value="InterPro"/>
</dbReference>
<dbReference type="HOGENOM" id="CLU_000604_1_23_9"/>
<dbReference type="Pfam" id="PF00005">
    <property type="entry name" value="ABC_tran"/>
    <property type="match status" value="1"/>
</dbReference>
<dbReference type="SMART" id="SM00382">
    <property type="entry name" value="AAA"/>
    <property type="match status" value="1"/>
</dbReference>
<dbReference type="InterPro" id="IPR017871">
    <property type="entry name" value="ABC_transporter-like_CS"/>
</dbReference>
<dbReference type="GO" id="GO:0005524">
    <property type="term" value="F:ATP binding"/>
    <property type="evidence" value="ECO:0007669"/>
    <property type="project" value="UniProtKB-KW"/>
</dbReference>
<dbReference type="EMBL" id="ALNK01000005">
    <property type="protein sequence ID" value="EJU24683.1"/>
    <property type="molecule type" value="Genomic_DNA"/>
</dbReference>
<dbReference type="STRING" id="796937.HMPREF9630_01271"/>
<dbReference type="InterPro" id="IPR027417">
    <property type="entry name" value="P-loop_NTPase"/>
</dbReference>
<dbReference type="GO" id="GO:0015833">
    <property type="term" value="P:peptide transport"/>
    <property type="evidence" value="ECO:0007669"/>
    <property type="project" value="InterPro"/>
</dbReference>
<sequence length="330" mass="37431">MTNTNNEVIFEIKNLQTYFPIYEGFIKKKKVADVKAVDNVSFTVKRGETLGIVGESGCGKTTLGKSIMMLQKPTGGEARFNMNGEMKDIRKFSKEELFKFKKQVQMVFQDPYSSLNPMKTIYDAFDEPLKAHGYTSKEEREQIMIDRLKTVNLQSEYIYRYPHEFSGGQRQRICIARALCVEPQVVVLDEPVSALDVSIQAQVLNLMQDIQKQFNLTYIFIAHDLSVVEYISDRIIVMYLGNIVEISKAEGLYKNPLHPYTQALLSAIPIPVVGADKNRIVLEGDVPSPINKPSGCAFHTRCKKAMDICKTQTPVIKNIDSEHMVACHLY</sequence>
<evidence type="ECO:0000256" key="2">
    <source>
        <dbReference type="ARBA" id="ARBA00022448"/>
    </source>
</evidence>
<keyword evidence="2" id="KW-0813">Transport</keyword>
<dbReference type="EMBL" id="AFZG01000014">
    <property type="protein sequence ID" value="EHL19865.1"/>
    <property type="molecule type" value="Genomic_DNA"/>
</dbReference>
<feature type="domain" description="ABC transporter" evidence="5">
    <location>
        <begin position="10"/>
        <end position="265"/>
    </location>
</feature>
<dbReference type="PANTHER" id="PTHR43776">
    <property type="entry name" value="TRANSPORT ATP-BINDING PROTEIN"/>
    <property type="match status" value="1"/>
</dbReference>
<evidence type="ECO:0000313" key="6">
    <source>
        <dbReference type="EMBL" id="EHL19865.1"/>
    </source>
</evidence>
<dbReference type="InterPro" id="IPR003593">
    <property type="entry name" value="AAA+_ATPase"/>
</dbReference>
<evidence type="ECO:0000313" key="8">
    <source>
        <dbReference type="Proteomes" id="UP000003379"/>
    </source>
</evidence>
<dbReference type="PANTHER" id="PTHR43776:SF8">
    <property type="entry name" value="ABC TRANSPORTER, ATP-BINDING PROTEIN"/>
    <property type="match status" value="1"/>
</dbReference>
<accession>G9XB31</accession>
<dbReference type="NCBIfam" id="NF008453">
    <property type="entry name" value="PRK11308.1"/>
    <property type="match status" value="1"/>
</dbReference>
<dbReference type="Pfam" id="PF08352">
    <property type="entry name" value="oligo_HPY"/>
    <property type="match status" value="1"/>
</dbReference>
<dbReference type="FunFam" id="3.40.50.300:FF:000016">
    <property type="entry name" value="Oligopeptide ABC transporter ATP-binding component"/>
    <property type="match status" value="1"/>
</dbReference>
<reference evidence="7 9" key="2">
    <citation type="submission" date="2012-07" db="EMBL/GenBank/DDBJ databases">
        <authorList>
            <person name="Durkin A.S."/>
            <person name="McCorrison J."/>
            <person name="Torralba M."/>
            <person name="Gillis M."/>
            <person name="Methe B."/>
            <person name="Sutton G."/>
            <person name="Nelson K.E."/>
        </authorList>
    </citation>
    <scope>NUCLEOTIDE SEQUENCE [LARGE SCALE GENOMIC DNA]</scope>
    <source>
        <strain evidence="7 9">OBRC8</strain>
    </source>
</reference>
<dbReference type="RefSeq" id="WP_009529217.1">
    <property type="nucleotide sequence ID" value="NZ_ALNK01000005.1"/>
</dbReference>
<keyword evidence="4 7" id="KW-0067">ATP-binding</keyword>
<evidence type="ECO:0000313" key="7">
    <source>
        <dbReference type="EMBL" id="EJU24683.1"/>
    </source>
</evidence>
<dbReference type="PROSITE" id="PS50893">
    <property type="entry name" value="ABC_TRANSPORTER_2"/>
    <property type="match status" value="1"/>
</dbReference>
<dbReference type="NCBIfam" id="TIGR01727">
    <property type="entry name" value="oligo_HPY"/>
    <property type="match status" value="1"/>
</dbReference>
<evidence type="ECO:0000256" key="4">
    <source>
        <dbReference type="ARBA" id="ARBA00022840"/>
    </source>
</evidence>
<dbReference type="InterPro" id="IPR003439">
    <property type="entry name" value="ABC_transporter-like_ATP-bd"/>
</dbReference>
<evidence type="ECO:0000259" key="5">
    <source>
        <dbReference type="PROSITE" id="PS50893"/>
    </source>
</evidence>
<name>G9XB31_9FIRM</name>
<keyword evidence="9" id="KW-1185">Reference proteome</keyword>
<proteinExistence type="inferred from homology"/>
<dbReference type="SUPFAM" id="SSF52540">
    <property type="entry name" value="P-loop containing nucleoside triphosphate hydrolases"/>
    <property type="match status" value="1"/>
</dbReference>
<protein>
    <submittedName>
        <fullName evidence="7">Oligopeptide ABC transporter, ATP-binding protein AppF</fullName>
    </submittedName>
</protein>
<organism evidence="6 8">
    <name type="scientific">Peptoanaerobacter stomatis</name>
    <dbReference type="NCBI Taxonomy" id="796937"/>
    <lineage>
        <taxon>Bacteria</taxon>
        <taxon>Bacillati</taxon>
        <taxon>Bacillota</taxon>
        <taxon>Clostridia</taxon>
        <taxon>Peptostreptococcales</taxon>
        <taxon>Filifactoraceae</taxon>
        <taxon>Peptoanaerobacter</taxon>
    </lineage>
</organism>
<evidence type="ECO:0000256" key="1">
    <source>
        <dbReference type="ARBA" id="ARBA00005417"/>
    </source>
</evidence>
<comment type="similarity">
    <text evidence="1">Belongs to the ABC transporter superfamily.</text>
</comment>
<reference evidence="6 8" key="1">
    <citation type="submission" date="2011-08" db="EMBL/GenBank/DDBJ databases">
        <title>The Genome Sequence of Eubacteriaceae bacterium CM5.</title>
        <authorList>
            <consortium name="The Broad Institute Genome Sequencing Platform"/>
            <person name="Earl A."/>
            <person name="Ward D."/>
            <person name="Feldgarden M."/>
            <person name="Gevers D."/>
            <person name="Sizova M."/>
            <person name="Hazen A."/>
            <person name="Epstein S."/>
            <person name="Young S.K."/>
            <person name="Zeng Q."/>
            <person name="Gargeya S."/>
            <person name="Fitzgerald M."/>
            <person name="Haas B."/>
            <person name="Abouelleil A."/>
            <person name="Alvarado L."/>
            <person name="Arachchi H.M."/>
            <person name="Berlin A."/>
            <person name="Brown A."/>
            <person name="Chapman S.B."/>
            <person name="Chen Z."/>
            <person name="Dunbar C."/>
            <person name="Freedman E."/>
            <person name="Gearin G."/>
            <person name="Gellesch M."/>
            <person name="Goldberg J."/>
            <person name="Griggs A."/>
            <person name="Gujja S."/>
            <person name="Heiman D."/>
            <person name="Howarth C."/>
            <person name="Larson L."/>
            <person name="Lui A."/>
            <person name="MacDonald P.J.P."/>
            <person name="Montmayeur A."/>
            <person name="Murphy C."/>
            <person name="Neiman D."/>
            <person name="Pearson M."/>
            <person name="Priest M."/>
            <person name="Roberts A."/>
            <person name="Saif S."/>
            <person name="Shea T."/>
            <person name="Shenoy N."/>
            <person name="Sisk P."/>
            <person name="Stolte C."/>
            <person name="Sykes S."/>
            <person name="Wortman J."/>
            <person name="Nusbaum C."/>
            <person name="Birren B."/>
        </authorList>
    </citation>
    <scope>NUCLEOTIDE SEQUENCE [LARGE SCALE GENOMIC DNA]</scope>
    <source>
        <strain evidence="6 8">CM5</strain>
    </source>
</reference>
<dbReference type="Gene3D" id="3.40.50.300">
    <property type="entry name" value="P-loop containing nucleotide triphosphate hydrolases"/>
    <property type="match status" value="1"/>
</dbReference>
<gene>
    <name evidence="7" type="primary">appF</name>
    <name evidence="7" type="ORF">HMPREF1143_1282</name>
    <name evidence="6" type="ORF">HMPREF9628_01198</name>
</gene>
<evidence type="ECO:0000313" key="9">
    <source>
        <dbReference type="Proteomes" id="UP000005244"/>
    </source>
</evidence>
<dbReference type="CDD" id="cd03257">
    <property type="entry name" value="ABC_NikE_OppD_transporters"/>
    <property type="match status" value="1"/>
</dbReference>
<dbReference type="Proteomes" id="UP000003379">
    <property type="component" value="Unassembled WGS sequence"/>
</dbReference>
<dbReference type="InterPro" id="IPR013563">
    <property type="entry name" value="Oligopep_ABC_C"/>
</dbReference>
<dbReference type="GO" id="GO:0055085">
    <property type="term" value="P:transmembrane transport"/>
    <property type="evidence" value="ECO:0007669"/>
    <property type="project" value="UniProtKB-ARBA"/>
</dbReference>
<dbReference type="PROSITE" id="PS00211">
    <property type="entry name" value="ABC_TRANSPORTER_1"/>
    <property type="match status" value="1"/>
</dbReference>
<dbReference type="PATRIC" id="fig|796940.3.peg.478"/>
<dbReference type="InterPro" id="IPR050319">
    <property type="entry name" value="ABC_transp_ATP-bind"/>
</dbReference>
<keyword evidence="3" id="KW-0547">Nucleotide-binding</keyword>